<dbReference type="SUPFAM" id="SSF47598">
    <property type="entry name" value="Ribbon-helix-helix"/>
    <property type="match status" value="1"/>
</dbReference>
<comment type="similarity">
    <text evidence="1">Belongs to the ParD antitoxin family.</text>
</comment>
<reference evidence="3 4" key="1">
    <citation type="submission" date="2014-01" db="EMBL/GenBank/DDBJ databases">
        <title>Genome sequence determination for a cystic fibrosis isolate, Inquilinus limosus.</title>
        <authorList>
            <person name="Pino M."/>
            <person name="Di Conza J."/>
            <person name="Gutkind G."/>
        </authorList>
    </citation>
    <scope>NUCLEOTIDE SEQUENCE [LARGE SCALE GENOMIC DNA]</scope>
    <source>
        <strain evidence="3 4">MP06</strain>
    </source>
</reference>
<comment type="caution">
    <text evidence="3">The sequence shown here is derived from an EMBL/GenBank/DDBJ whole genome shotgun (WGS) entry which is preliminary data.</text>
</comment>
<evidence type="ECO:0000313" key="3">
    <source>
        <dbReference type="EMBL" id="KGM34034.1"/>
    </source>
</evidence>
<organism evidence="3 4">
    <name type="scientific">Inquilinus limosus MP06</name>
    <dbReference type="NCBI Taxonomy" id="1398085"/>
    <lineage>
        <taxon>Bacteria</taxon>
        <taxon>Pseudomonadati</taxon>
        <taxon>Pseudomonadota</taxon>
        <taxon>Alphaproteobacteria</taxon>
        <taxon>Rhodospirillales</taxon>
        <taxon>Rhodospirillaceae</taxon>
        <taxon>Inquilinus</taxon>
    </lineage>
</organism>
<dbReference type="NCBIfam" id="TIGR02606">
    <property type="entry name" value="antidote_CC2985"/>
    <property type="match status" value="1"/>
</dbReference>
<evidence type="ECO:0000256" key="1">
    <source>
        <dbReference type="ARBA" id="ARBA00008580"/>
    </source>
</evidence>
<gene>
    <name evidence="3" type="ORF">P409_12510</name>
</gene>
<dbReference type="AlphaFoldDB" id="A0A0A0D7C7"/>
<evidence type="ECO:0000313" key="4">
    <source>
        <dbReference type="Proteomes" id="UP000029995"/>
    </source>
</evidence>
<dbReference type="Proteomes" id="UP000029995">
    <property type="component" value="Unassembled WGS sequence"/>
</dbReference>
<dbReference type="InterPro" id="IPR038296">
    <property type="entry name" value="ParD_sf"/>
</dbReference>
<dbReference type="InterPro" id="IPR022789">
    <property type="entry name" value="ParD"/>
</dbReference>
<dbReference type="Pfam" id="PF03693">
    <property type="entry name" value="ParD_antitoxin"/>
    <property type="match status" value="1"/>
</dbReference>
<dbReference type="CDD" id="cd22231">
    <property type="entry name" value="RHH_NikR_HicB-like"/>
    <property type="match status" value="1"/>
</dbReference>
<proteinExistence type="inferred from homology"/>
<dbReference type="EMBL" id="JANX01000127">
    <property type="protein sequence ID" value="KGM34034.1"/>
    <property type="molecule type" value="Genomic_DNA"/>
</dbReference>
<keyword evidence="2" id="KW-1277">Toxin-antitoxin system</keyword>
<sequence>MATITVSLPDAMKAWVERQADGNRYGNVSNYIRDLIRKDQERMEAIAALQTAITRGVESGPPEPFDVAALKHRMHRQHEV</sequence>
<dbReference type="PANTHER" id="PTHR36582">
    <property type="entry name" value="ANTITOXIN PARD"/>
    <property type="match status" value="1"/>
</dbReference>
<dbReference type="GO" id="GO:0006355">
    <property type="term" value="P:regulation of DNA-templated transcription"/>
    <property type="evidence" value="ECO:0007669"/>
    <property type="project" value="InterPro"/>
</dbReference>
<dbReference type="Gene3D" id="6.10.10.120">
    <property type="entry name" value="Antitoxin ParD1-like"/>
    <property type="match status" value="1"/>
</dbReference>
<accession>A0A0A0D7C7</accession>
<protein>
    <submittedName>
        <fullName evidence="3">Addiction module antitoxin</fullName>
    </submittedName>
</protein>
<dbReference type="OrthoDB" id="9811310at2"/>
<dbReference type="InterPro" id="IPR010985">
    <property type="entry name" value="Ribbon_hlx_hlx"/>
</dbReference>
<name>A0A0A0D7C7_9PROT</name>
<dbReference type="PANTHER" id="PTHR36582:SF2">
    <property type="entry name" value="ANTITOXIN PARD"/>
    <property type="match status" value="1"/>
</dbReference>
<evidence type="ECO:0000256" key="2">
    <source>
        <dbReference type="ARBA" id="ARBA00022649"/>
    </source>
</evidence>